<evidence type="ECO:0000256" key="6">
    <source>
        <dbReference type="ARBA" id="ARBA00022679"/>
    </source>
</evidence>
<keyword evidence="8" id="KW-0547">Nucleotide-binding</keyword>
<comment type="catalytic activity">
    <reaction evidence="1">
        <text>ATP + protein L-histidine = ADP + protein N-phospho-L-histidine.</text>
        <dbReference type="EC" id="2.7.13.3"/>
    </reaction>
</comment>
<keyword evidence="7 15" id="KW-0812">Transmembrane</keyword>
<keyword evidence="11 15" id="KW-1133">Transmembrane helix</keyword>
<keyword evidence="6" id="KW-0808">Transferase</keyword>
<keyword evidence="12" id="KW-0902">Two-component regulatory system</keyword>
<dbReference type="RefSeq" id="WP_072986356.1">
    <property type="nucleotide sequence ID" value="NZ_FQZB01000008.1"/>
</dbReference>
<dbReference type="AlphaFoldDB" id="A0A1M6ITF9"/>
<dbReference type="Gene3D" id="6.10.340.10">
    <property type="match status" value="1"/>
</dbReference>
<evidence type="ECO:0000313" key="17">
    <source>
        <dbReference type="EMBL" id="SHJ37705.1"/>
    </source>
</evidence>
<dbReference type="Pfam" id="PF02518">
    <property type="entry name" value="HATPase_c"/>
    <property type="match status" value="1"/>
</dbReference>
<keyword evidence="4" id="KW-1003">Cell membrane</keyword>
<dbReference type="GO" id="GO:0005524">
    <property type="term" value="F:ATP binding"/>
    <property type="evidence" value="ECO:0007669"/>
    <property type="project" value="UniProtKB-KW"/>
</dbReference>
<dbReference type="InterPro" id="IPR050398">
    <property type="entry name" value="HssS/ArlS-like"/>
</dbReference>
<dbReference type="InterPro" id="IPR005467">
    <property type="entry name" value="His_kinase_dom"/>
</dbReference>
<dbReference type="InterPro" id="IPR004358">
    <property type="entry name" value="Sig_transdc_His_kin-like_C"/>
</dbReference>
<feature type="transmembrane region" description="Helical" evidence="15">
    <location>
        <begin position="9"/>
        <end position="30"/>
    </location>
</feature>
<keyword evidence="14" id="KW-0175">Coiled coil</keyword>
<dbReference type="Proteomes" id="UP000184310">
    <property type="component" value="Unassembled WGS sequence"/>
</dbReference>
<evidence type="ECO:0000256" key="2">
    <source>
        <dbReference type="ARBA" id="ARBA00004651"/>
    </source>
</evidence>
<organism evidence="17 18">
    <name type="scientific">Clostridium cavendishii DSM 21758</name>
    <dbReference type="NCBI Taxonomy" id="1121302"/>
    <lineage>
        <taxon>Bacteria</taxon>
        <taxon>Bacillati</taxon>
        <taxon>Bacillota</taxon>
        <taxon>Clostridia</taxon>
        <taxon>Eubacteriales</taxon>
        <taxon>Clostridiaceae</taxon>
        <taxon>Clostridium</taxon>
    </lineage>
</organism>
<feature type="transmembrane region" description="Helical" evidence="15">
    <location>
        <begin position="165"/>
        <end position="184"/>
    </location>
</feature>
<dbReference type="EC" id="2.7.13.3" evidence="3"/>
<dbReference type="GO" id="GO:0005886">
    <property type="term" value="C:plasma membrane"/>
    <property type="evidence" value="ECO:0007669"/>
    <property type="project" value="UniProtKB-SubCell"/>
</dbReference>
<dbReference type="InterPro" id="IPR003594">
    <property type="entry name" value="HATPase_dom"/>
</dbReference>
<dbReference type="InterPro" id="IPR036890">
    <property type="entry name" value="HATPase_C_sf"/>
</dbReference>
<feature type="coiled-coil region" evidence="14">
    <location>
        <begin position="218"/>
        <end position="252"/>
    </location>
</feature>
<evidence type="ECO:0000256" key="11">
    <source>
        <dbReference type="ARBA" id="ARBA00022989"/>
    </source>
</evidence>
<evidence type="ECO:0000256" key="12">
    <source>
        <dbReference type="ARBA" id="ARBA00023012"/>
    </source>
</evidence>
<dbReference type="SMART" id="SM00388">
    <property type="entry name" value="HisKA"/>
    <property type="match status" value="1"/>
</dbReference>
<keyword evidence="5" id="KW-0597">Phosphoprotein</keyword>
<dbReference type="OrthoDB" id="368131at2"/>
<dbReference type="STRING" id="1121302.SAMN02745163_01811"/>
<dbReference type="Gene3D" id="3.30.565.10">
    <property type="entry name" value="Histidine kinase-like ATPase, C-terminal domain"/>
    <property type="match status" value="1"/>
</dbReference>
<evidence type="ECO:0000256" key="13">
    <source>
        <dbReference type="ARBA" id="ARBA00023136"/>
    </source>
</evidence>
<evidence type="ECO:0000256" key="15">
    <source>
        <dbReference type="SAM" id="Phobius"/>
    </source>
</evidence>
<sequence>MKKRLTLQFLFWNIIVLYIIQFLFFSLNILSVQRGFSFSKDFYNFAFSPHKVCEKYKTSFEKSDENFNLNEDDLKVLTDNNIWIQILDNTNKEIKTINKPAEIPSEYLAADLIRYSKASHEMPTGSTIVARTLDKNDKKYSLIMGFPGNQTMSYTLGFTNESFKFYIGLIGLGFILTIVAGYLFSRRLAKPVASIIDDIKSLAKGDYNLKFKKKHGVYKEVNNNLNNLANTLIEVKKERENAMKQKEEWIANIAHDLKTPLASINGYAQLLKDEDYTVSEAEIIKYGEIITDKAAYIEDLISDLSLVYKFKNKVVPLKLQNENLVEVVRNIVIDILNNPLYEDREINIDYDEENIILNCDKRYIKRALNNFLFNALVHNPKDTVIDINIYKKNGITLEIKDNGNGISEEDLKSLFDRYYRASNTGESHKGSGLGMAISKEIIEIHGGTINVSSKLNEATSIVIAFK</sequence>
<gene>
    <name evidence="17" type="ORF">SAMN02745163_01811</name>
</gene>
<keyword evidence="10" id="KW-0067">ATP-binding</keyword>
<evidence type="ECO:0000256" key="9">
    <source>
        <dbReference type="ARBA" id="ARBA00022777"/>
    </source>
</evidence>
<evidence type="ECO:0000256" key="4">
    <source>
        <dbReference type="ARBA" id="ARBA00022475"/>
    </source>
</evidence>
<proteinExistence type="predicted"/>
<dbReference type="EMBL" id="FQZB01000008">
    <property type="protein sequence ID" value="SHJ37705.1"/>
    <property type="molecule type" value="Genomic_DNA"/>
</dbReference>
<evidence type="ECO:0000256" key="10">
    <source>
        <dbReference type="ARBA" id="ARBA00022840"/>
    </source>
</evidence>
<keyword evidence="9 17" id="KW-0418">Kinase</keyword>
<dbReference type="PROSITE" id="PS50109">
    <property type="entry name" value="HIS_KIN"/>
    <property type="match status" value="1"/>
</dbReference>
<dbReference type="PANTHER" id="PTHR45528">
    <property type="entry name" value="SENSOR HISTIDINE KINASE CPXA"/>
    <property type="match status" value="1"/>
</dbReference>
<evidence type="ECO:0000256" key="8">
    <source>
        <dbReference type="ARBA" id="ARBA00022741"/>
    </source>
</evidence>
<comment type="subcellular location">
    <subcellularLocation>
        <location evidence="2">Cell membrane</location>
        <topology evidence="2">Multi-pass membrane protein</topology>
    </subcellularLocation>
</comment>
<evidence type="ECO:0000256" key="1">
    <source>
        <dbReference type="ARBA" id="ARBA00000085"/>
    </source>
</evidence>
<dbReference type="Pfam" id="PF00512">
    <property type="entry name" value="HisKA"/>
    <property type="match status" value="1"/>
</dbReference>
<keyword evidence="18" id="KW-1185">Reference proteome</keyword>
<keyword evidence="13 15" id="KW-0472">Membrane</keyword>
<dbReference type="PRINTS" id="PR00344">
    <property type="entry name" value="BCTRLSENSOR"/>
</dbReference>
<evidence type="ECO:0000259" key="16">
    <source>
        <dbReference type="PROSITE" id="PS50109"/>
    </source>
</evidence>
<feature type="domain" description="Histidine kinase" evidence="16">
    <location>
        <begin position="252"/>
        <end position="466"/>
    </location>
</feature>
<dbReference type="SMART" id="SM00387">
    <property type="entry name" value="HATPase_c"/>
    <property type="match status" value="1"/>
</dbReference>
<reference evidence="17 18" key="1">
    <citation type="submission" date="2016-11" db="EMBL/GenBank/DDBJ databases">
        <authorList>
            <person name="Jaros S."/>
            <person name="Januszkiewicz K."/>
            <person name="Wedrychowicz H."/>
        </authorList>
    </citation>
    <scope>NUCLEOTIDE SEQUENCE [LARGE SCALE GENOMIC DNA]</scope>
    <source>
        <strain evidence="17 18">DSM 21758</strain>
    </source>
</reference>
<dbReference type="CDD" id="cd00082">
    <property type="entry name" value="HisKA"/>
    <property type="match status" value="1"/>
</dbReference>
<accession>A0A1M6ITF9</accession>
<dbReference type="Gene3D" id="1.10.287.130">
    <property type="match status" value="1"/>
</dbReference>
<dbReference type="InterPro" id="IPR036097">
    <property type="entry name" value="HisK_dim/P_sf"/>
</dbReference>
<evidence type="ECO:0000256" key="3">
    <source>
        <dbReference type="ARBA" id="ARBA00012438"/>
    </source>
</evidence>
<name>A0A1M6ITF9_9CLOT</name>
<dbReference type="SUPFAM" id="SSF55874">
    <property type="entry name" value="ATPase domain of HSP90 chaperone/DNA topoisomerase II/histidine kinase"/>
    <property type="match status" value="1"/>
</dbReference>
<dbReference type="CDD" id="cd00075">
    <property type="entry name" value="HATPase"/>
    <property type="match status" value="1"/>
</dbReference>
<dbReference type="PANTHER" id="PTHR45528:SF1">
    <property type="entry name" value="SENSOR HISTIDINE KINASE CPXA"/>
    <property type="match status" value="1"/>
</dbReference>
<dbReference type="GO" id="GO:0000155">
    <property type="term" value="F:phosphorelay sensor kinase activity"/>
    <property type="evidence" value="ECO:0007669"/>
    <property type="project" value="InterPro"/>
</dbReference>
<evidence type="ECO:0000256" key="5">
    <source>
        <dbReference type="ARBA" id="ARBA00022553"/>
    </source>
</evidence>
<dbReference type="SUPFAM" id="SSF47384">
    <property type="entry name" value="Homodimeric domain of signal transducing histidine kinase"/>
    <property type="match status" value="1"/>
</dbReference>
<evidence type="ECO:0000256" key="14">
    <source>
        <dbReference type="SAM" id="Coils"/>
    </source>
</evidence>
<evidence type="ECO:0000256" key="7">
    <source>
        <dbReference type="ARBA" id="ARBA00022692"/>
    </source>
</evidence>
<evidence type="ECO:0000313" key="18">
    <source>
        <dbReference type="Proteomes" id="UP000184310"/>
    </source>
</evidence>
<dbReference type="InterPro" id="IPR003661">
    <property type="entry name" value="HisK_dim/P_dom"/>
</dbReference>
<protein>
    <recommendedName>
        <fullName evidence="3">histidine kinase</fullName>
        <ecNumber evidence="3">2.7.13.3</ecNumber>
    </recommendedName>
</protein>